<reference evidence="1 2" key="1">
    <citation type="submission" date="2019-03" db="EMBL/GenBank/DDBJ databases">
        <title>Genomic Encyclopedia of Archaeal and Bacterial Type Strains, Phase II (KMG-II): from individual species to whole genera.</title>
        <authorList>
            <person name="Goeker M."/>
        </authorList>
    </citation>
    <scope>NUCLEOTIDE SEQUENCE [LARGE SCALE GENOMIC DNA]</scope>
    <source>
        <strain evidence="1 2">DSM 25687</strain>
    </source>
</reference>
<name>A0A4V3CS56_9FLAO</name>
<organism evidence="1 2">
    <name type="scientific">Flavobacterium dankookense</name>
    <dbReference type="NCBI Taxonomy" id="706186"/>
    <lineage>
        <taxon>Bacteria</taxon>
        <taxon>Pseudomonadati</taxon>
        <taxon>Bacteroidota</taxon>
        <taxon>Flavobacteriia</taxon>
        <taxon>Flavobacteriales</taxon>
        <taxon>Flavobacteriaceae</taxon>
        <taxon>Flavobacterium</taxon>
    </lineage>
</organism>
<dbReference type="EMBL" id="SNXR01000013">
    <property type="protein sequence ID" value="TDP59292.1"/>
    <property type="molecule type" value="Genomic_DNA"/>
</dbReference>
<proteinExistence type="predicted"/>
<dbReference type="Proteomes" id="UP000295260">
    <property type="component" value="Unassembled WGS sequence"/>
</dbReference>
<accession>A0A4V3CS56</accession>
<evidence type="ECO:0000313" key="2">
    <source>
        <dbReference type="Proteomes" id="UP000295260"/>
    </source>
</evidence>
<gene>
    <name evidence="1" type="ORF">BC748_1539</name>
</gene>
<keyword evidence="2" id="KW-1185">Reference proteome</keyword>
<comment type="caution">
    <text evidence="1">The sequence shown here is derived from an EMBL/GenBank/DDBJ whole genome shotgun (WGS) entry which is preliminary data.</text>
</comment>
<protein>
    <submittedName>
        <fullName evidence="1">Uncharacterized protein</fullName>
    </submittedName>
</protein>
<sequence length="199" mass="24423">MTKINFLLLLFCTMNICFSQKNEIENEFLKNFFSHKDTLIYTSESFGWNIMKEKFNKKKYKNYNLNNTNTIEFTDKEYQYIKNEISTLENYLWNSNLFDNSEKIELEEVESYLKKRNEPYRLEFENISINDTSATVEMKNKNYIIYSFSKPIFFRKNKFCLFGYSVNSEKNFKPYKKIAFWRKKRGKWIEWLELYNNLD</sequence>
<dbReference type="AlphaFoldDB" id="A0A4V3CS56"/>
<evidence type="ECO:0000313" key="1">
    <source>
        <dbReference type="EMBL" id="TDP59292.1"/>
    </source>
</evidence>